<proteinExistence type="predicted"/>
<accession>A0A7W8LP62</accession>
<dbReference type="AlphaFoldDB" id="A0A7W8LP62"/>
<keyword evidence="2" id="KW-1185">Reference proteome</keyword>
<dbReference type="Proteomes" id="UP000525389">
    <property type="component" value="Unassembled WGS sequence"/>
</dbReference>
<comment type="caution">
    <text evidence="1">The sequence shown here is derived from an EMBL/GenBank/DDBJ whole genome shotgun (WGS) entry which is preliminary data.</text>
</comment>
<organism evidence="1 2">
    <name type="scientific">Deinococcus budaensis</name>
    <dbReference type="NCBI Taxonomy" id="1665626"/>
    <lineage>
        <taxon>Bacteria</taxon>
        <taxon>Thermotogati</taxon>
        <taxon>Deinococcota</taxon>
        <taxon>Deinococci</taxon>
        <taxon>Deinococcales</taxon>
        <taxon>Deinococcaceae</taxon>
        <taxon>Deinococcus</taxon>
    </lineage>
</organism>
<name>A0A7W8LP62_9DEIO</name>
<gene>
    <name evidence="1" type="ORF">HNQ09_000719</name>
</gene>
<evidence type="ECO:0000313" key="1">
    <source>
        <dbReference type="EMBL" id="MBB5233302.1"/>
    </source>
</evidence>
<reference evidence="1 2" key="1">
    <citation type="submission" date="2020-08" db="EMBL/GenBank/DDBJ databases">
        <title>Genomic Encyclopedia of Type Strains, Phase IV (KMG-IV): sequencing the most valuable type-strain genomes for metagenomic binning, comparative biology and taxonomic classification.</title>
        <authorList>
            <person name="Goeker M."/>
        </authorList>
    </citation>
    <scope>NUCLEOTIDE SEQUENCE [LARGE SCALE GENOMIC DNA]</scope>
    <source>
        <strain evidence="1 2">DSM 101791</strain>
    </source>
</reference>
<evidence type="ECO:0000313" key="2">
    <source>
        <dbReference type="Proteomes" id="UP000525389"/>
    </source>
</evidence>
<dbReference type="EMBL" id="JACHFN010000002">
    <property type="protein sequence ID" value="MBB5233302.1"/>
    <property type="molecule type" value="Genomic_DNA"/>
</dbReference>
<sequence>MSAPTPKAGRVCYGRVALGVSAPARRVWAGG</sequence>
<protein>
    <submittedName>
        <fullName evidence="1">Uncharacterized protein</fullName>
    </submittedName>
</protein>